<keyword evidence="1" id="KW-0472">Membrane</keyword>
<feature type="domain" description="Thioredoxin-like fold" evidence="2">
    <location>
        <begin position="74"/>
        <end position="243"/>
    </location>
</feature>
<evidence type="ECO:0000313" key="3">
    <source>
        <dbReference type="EMBL" id="PAT04961.1"/>
    </source>
</evidence>
<dbReference type="Pfam" id="PF13462">
    <property type="entry name" value="Thioredoxin_4"/>
    <property type="match status" value="1"/>
</dbReference>
<feature type="transmembrane region" description="Helical" evidence="1">
    <location>
        <begin position="16"/>
        <end position="37"/>
    </location>
</feature>
<evidence type="ECO:0000259" key="2">
    <source>
        <dbReference type="Pfam" id="PF13462"/>
    </source>
</evidence>
<dbReference type="CDD" id="cd02972">
    <property type="entry name" value="DsbA_family"/>
    <property type="match status" value="1"/>
</dbReference>
<reference evidence="5 6" key="1">
    <citation type="submission" date="2017-08" db="EMBL/GenBank/DDBJ databases">
        <title>Whole genome sequences of 6 clinical strains closest to Corynebacterium imitans.</title>
        <authorList>
            <person name="Bernier A.-M."/>
            <person name="Burdz T."/>
            <person name="Bernard K."/>
        </authorList>
    </citation>
    <scope>NUCLEOTIDE SEQUENCE [LARGE SCALE GENOMIC DNA]</scope>
    <source>
        <strain evidence="4 5">NML92-0415</strain>
        <strain evidence="3 6">NML93-0607</strain>
    </source>
</reference>
<dbReference type="SUPFAM" id="SSF52833">
    <property type="entry name" value="Thioredoxin-like"/>
    <property type="match status" value="1"/>
</dbReference>
<dbReference type="Proteomes" id="UP000218281">
    <property type="component" value="Unassembled WGS sequence"/>
</dbReference>
<dbReference type="AlphaFoldDB" id="A0AB36RH75"/>
<dbReference type="RefSeq" id="WP_095536529.1">
    <property type="nucleotide sequence ID" value="NZ_NSGM01000001.1"/>
</dbReference>
<evidence type="ECO:0000313" key="5">
    <source>
        <dbReference type="Proteomes" id="UP000218041"/>
    </source>
</evidence>
<keyword evidence="6" id="KW-1185">Reference proteome</keyword>
<name>A0AB36RH75_9CORY</name>
<dbReference type="InterPro" id="IPR036249">
    <property type="entry name" value="Thioredoxin-like_sf"/>
</dbReference>
<evidence type="ECO:0000313" key="4">
    <source>
        <dbReference type="EMBL" id="PAT08466.1"/>
    </source>
</evidence>
<protein>
    <recommendedName>
        <fullName evidence="2">Thioredoxin-like fold domain-containing protein</fullName>
    </recommendedName>
</protein>
<evidence type="ECO:0000256" key="1">
    <source>
        <dbReference type="SAM" id="Phobius"/>
    </source>
</evidence>
<dbReference type="EMBL" id="NSGO01000015">
    <property type="protein sequence ID" value="PAT04961.1"/>
    <property type="molecule type" value="Genomic_DNA"/>
</dbReference>
<dbReference type="Proteomes" id="UP000218041">
    <property type="component" value="Unassembled WGS sequence"/>
</dbReference>
<evidence type="ECO:0000313" key="6">
    <source>
        <dbReference type="Proteomes" id="UP000218281"/>
    </source>
</evidence>
<keyword evidence="1" id="KW-1133">Transmembrane helix</keyword>
<sequence length="254" mass="27607">MTTRKVQNPNAKGGAGFIWAIVAVIAIAAIVIGIIVFNGKKDRKDAIAEEMIDTTGITSTWEEGSDVIHLAAEGAEDAPEADLFEDFSCSHCAELEEATGDQALEALKAGEIQIELRPMVALDGRGDAYSPDHSTRTLAAELALFAHNDTNAALNLRYYLFGNQQDVYKKLEAEDLAKLAEDYGASGDAVQEIRDGKYMDTAKEVSDANIKLQEDRTKDAPADQQGAWTPRVMVDGKDIEGDRDAWVETLKNSK</sequence>
<gene>
    <name evidence="4" type="ORF">CKJ80_11620</name>
    <name evidence="3" type="ORF">CKJ81_11760</name>
</gene>
<comment type="caution">
    <text evidence="4">The sequence shown here is derived from an EMBL/GenBank/DDBJ whole genome shotgun (WGS) entry which is preliminary data.</text>
</comment>
<keyword evidence="1" id="KW-0812">Transmembrane</keyword>
<dbReference type="Gene3D" id="3.40.30.10">
    <property type="entry name" value="Glutaredoxin"/>
    <property type="match status" value="1"/>
</dbReference>
<proteinExistence type="predicted"/>
<accession>A0AB36RH75</accession>
<organism evidence="4 5">
    <name type="scientific">Corynebacterium hadale</name>
    <dbReference type="NCBI Taxonomy" id="2026255"/>
    <lineage>
        <taxon>Bacteria</taxon>
        <taxon>Bacillati</taxon>
        <taxon>Actinomycetota</taxon>
        <taxon>Actinomycetes</taxon>
        <taxon>Mycobacteriales</taxon>
        <taxon>Corynebacteriaceae</taxon>
        <taxon>Corynebacterium</taxon>
    </lineage>
</organism>
<dbReference type="InterPro" id="IPR012336">
    <property type="entry name" value="Thioredoxin-like_fold"/>
</dbReference>
<dbReference type="EMBL" id="NSGP01000025">
    <property type="protein sequence ID" value="PAT08466.1"/>
    <property type="molecule type" value="Genomic_DNA"/>
</dbReference>